<dbReference type="EMBL" id="GBXM01066258">
    <property type="protein sequence ID" value="JAH42319.1"/>
    <property type="molecule type" value="Transcribed_RNA"/>
</dbReference>
<name>A0A0E9SLU2_ANGAN</name>
<organism evidence="1">
    <name type="scientific">Anguilla anguilla</name>
    <name type="common">European freshwater eel</name>
    <name type="synonym">Muraena anguilla</name>
    <dbReference type="NCBI Taxonomy" id="7936"/>
    <lineage>
        <taxon>Eukaryota</taxon>
        <taxon>Metazoa</taxon>
        <taxon>Chordata</taxon>
        <taxon>Craniata</taxon>
        <taxon>Vertebrata</taxon>
        <taxon>Euteleostomi</taxon>
        <taxon>Actinopterygii</taxon>
        <taxon>Neopterygii</taxon>
        <taxon>Teleostei</taxon>
        <taxon>Anguilliformes</taxon>
        <taxon>Anguillidae</taxon>
        <taxon>Anguilla</taxon>
    </lineage>
</organism>
<sequence>MQNINIPSTYIVMHFDFKRYQWLLDLMACFVIL</sequence>
<evidence type="ECO:0000313" key="1">
    <source>
        <dbReference type="EMBL" id="JAH42319.1"/>
    </source>
</evidence>
<protein>
    <submittedName>
        <fullName evidence="1">Uncharacterized protein</fullName>
    </submittedName>
</protein>
<reference evidence="1" key="1">
    <citation type="submission" date="2014-11" db="EMBL/GenBank/DDBJ databases">
        <authorList>
            <person name="Amaro Gonzalez C."/>
        </authorList>
    </citation>
    <scope>NUCLEOTIDE SEQUENCE</scope>
</reference>
<dbReference type="AlphaFoldDB" id="A0A0E9SLU2"/>
<reference evidence="1" key="2">
    <citation type="journal article" date="2015" name="Fish Shellfish Immunol.">
        <title>Early steps in the European eel (Anguilla anguilla)-Vibrio vulnificus interaction in the gills: Role of the RtxA13 toxin.</title>
        <authorList>
            <person name="Callol A."/>
            <person name="Pajuelo D."/>
            <person name="Ebbesson L."/>
            <person name="Teles M."/>
            <person name="MacKenzie S."/>
            <person name="Amaro C."/>
        </authorList>
    </citation>
    <scope>NUCLEOTIDE SEQUENCE</scope>
</reference>
<accession>A0A0E9SLU2</accession>
<proteinExistence type="predicted"/>